<dbReference type="AlphaFoldDB" id="A0A174TZR8"/>
<sequence>MKITIITVCYNAVNVLEKTICSVLNQSYKNIEYIIIDGKSTDGTLNIIKKYDTYITRWTSEPDKGIFDAMNKGVSYSHGNWVLFLNSGDYLCDEFVISRCFENCQYNDCSVIYGDVYQDYISKKRYYKECPFYLSKKKIRGMGICHQALFVRGDIIRNLRFDLSYKCCADYNMMMQIYKSGGRFLSLNIPIAVYDTLGFSEIHWKRVFYEEARICEVENSVYYKIVLYKRIIFRCVRKCLGLR</sequence>
<dbReference type="PANTHER" id="PTHR22916">
    <property type="entry name" value="GLYCOSYLTRANSFERASE"/>
    <property type="match status" value="1"/>
</dbReference>
<organism evidence="1 2">
    <name type="scientific">Phocaeicola vulgatus</name>
    <name type="common">Bacteroides vulgatus</name>
    <dbReference type="NCBI Taxonomy" id="821"/>
    <lineage>
        <taxon>Bacteria</taxon>
        <taxon>Pseudomonadati</taxon>
        <taxon>Bacteroidota</taxon>
        <taxon>Bacteroidia</taxon>
        <taxon>Bacteroidales</taxon>
        <taxon>Bacteroidaceae</taxon>
        <taxon>Phocaeicola</taxon>
    </lineage>
</organism>
<reference evidence="1 2" key="1">
    <citation type="journal article" date="2019" name="Nat. Commun.">
        <title>Gram positive-like bacteriocins with broad spectrum anti-Bacteroidales activity encoded on mobile elements of the human gut microbiota.</title>
        <authorList>
            <person name="Bechon N."/>
            <person name="Coyne M.J.Jr."/>
            <person name="Laclare-Mceneany V."/>
            <person name="Chatzidaki-Livanis M."/>
            <person name="Ghigo J.-M."/>
            <person name="Comstock L.E."/>
        </authorList>
    </citation>
    <scope>NUCLEOTIDE SEQUENCE [LARGE SCALE GENOMIC DNA]</scope>
    <source>
        <strain evidence="1 2">CL01T12C17</strain>
    </source>
</reference>
<name>A0A174TZR8_PHOVU</name>
<dbReference type="Pfam" id="PF00535">
    <property type="entry name" value="Glycos_transf_2"/>
    <property type="match status" value="1"/>
</dbReference>
<dbReference type="CDD" id="cd06433">
    <property type="entry name" value="GT_2_WfgS_like"/>
    <property type="match status" value="1"/>
</dbReference>
<dbReference type="GO" id="GO:0016758">
    <property type="term" value="F:hexosyltransferase activity"/>
    <property type="evidence" value="ECO:0007669"/>
    <property type="project" value="UniProtKB-ARBA"/>
</dbReference>
<accession>A0A174TZR8</accession>
<dbReference type="SUPFAM" id="SSF53448">
    <property type="entry name" value="Nucleotide-diphospho-sugar transferases"/>
    <property type="match status" value="1"/>
</dbReference>
<dbReference type="Gene3D" id="3.90.550.10">
    <property type="entry name" value="Spore Coat Polysaccharide Biosynthesis Protein SpsA, Chain A"/>
    <property type="match status" value="1"/>
</dbReference>
<gene>
    <name evidence="1" type="ORF">EH214_03894</name>
</gene>
<evidence type="ECO:0000313" key="2">
    <source>
        <dbReference type="Proteomes" id="UP000408523"/>
    </source>
</evidence>
<dbReference type="RefSeq" id="WP_057280943.1">
    <property type="nucleotide sequence ID" value="NZ_CAXSNX010000048.1"/>
</dbReference>
<evidence type="ECO:0000313" key="1">
    <source>
        <dbReference type="EMBL" id="TSE46887.1"/>
    </source>
</evidence>
<comment type="caution">
    <text evidence="1">The sequence shown here is derived from an EMBL/GenBank/DDBJ whole genome shotgun (WGS) entry which is preliminary data.</text>
</comment>
<dbReference type="PANTHER" id="PTHR22916:SF67">
    <property type="entry name" value="COLANIC ACID BIOSYNTHESIS GLYCOSYL TRANSFERASE WCAE-RELATED"/>
    <property type="match status" value="1"/>
</dbReference>
<keyword evidence="1" id="KW-0328">Glycosyltransferase</keyword>
<protein>
    <submittedName>
        <fullName evidence="1">Putative glycosyltransferase</fullName>
        <ecNumber evidence="1">2.4.1.-</ecNumber>
    </submittedName>
</protein>
<dbReference type="InterPro" id="IPR029044">
    <property type="entry name" value="Nucleotide-diphossugar_trans"/>
</dbReference>
<dbReference type="InterPro" id="IPR001173">
    <property type="entry name" value="Glyco_trans_2-like"/>
</dbReference>
<proteinExistence type="predicted"/>
<keyword evidence="1" id="KW-0808">Transferase</keyword>
<dbReference type="EMBL" id="RWHZ01000078">
    <property type="protein sequence ID" value="TSE46887.1"/>
    <property type="molecule type" value="Genomic_DNA"/>
</dbReference>
<dbReference type="EC" id="2.4.1.-" evidence="1"/>
<dbReference type="Proteomes" id="UP000408523">
    <property type="component" value="Unassembled WGS sequence"/>
</dbReference>